<dbReference type="AlphaFoldDB" id="A0A0F9DTD1"/>
<sequence length="95" mass="10937">MKERKIFVNIISIPDCPACDTLKTTVEDLKAGNQFLKENIVTVGHVSPYKPEHKEFPIFQIWDDGSNTLLYEVVGNYSRATIMWKLIKWILPNGK</sequence>
<organism evidence="1">
    <name type="scientific">marine sediment metagenome</name>
    <dbReference type="NCBI Taxonomy" id="412755"/>
    <lineage>
        <taxon>unclassified sequences</taxon>
        <taxon>metagenomes</taxon>
        <taxon>ecological metagenomes</taxon>
    </lineage>
</organism>
<evidence type="ECO:0000313" key="1">
    <source>
        <dbReference type="EMBL" id="KKL57001.1"/>
    </source>
</evidence>
<proteinExistence type="predicted"/>
<protein>
    <recommendedName>
        <fullName evidence="2">Thioredoxin-like fold domain-containing protein</fullName>
    </recommendedName>
</protein>
<comment type="caution">
    <text evidence="1">The sequence shown here is derived from an EMBL/GenBank/DDBJ whole genome shotgun (WGS) entry which is preliminary data.</text>
</comment>
<name>A0A0F9DTD1_9ZZZZ</name>
<accession>A0A0F9DTD1</accession>
<evidence type="ECO:0008006" key="2">
    <source>
        <dbReference type="Google" id="ProtNLM"/>
    </source>
</evidence>
<reference evidence="1" key="1">
    <citation type="journal article" date="2015" name="Nature">
        <title>Complex archaea that bridge the gap between prokaryotes and eukaryotes.</title>
        <authorList>
            <person name="Spang A."/>
            <person name="Saw J.H."/>
            <person name="Jorgensen S.L."/>
            <person name="Zaremba-Niedzwiedzka K."/>
            <person name="Martijn J."/>
            <person name="Lind A.E."/>
            <person name="van Eijk R."/>
            <person name="Schleper C."/>
            <person name="Guy L."/>
            <person name="Ettema T.J."/>
        </authorList>
    </citation>
    <scope>NUCLEOTIDE SEQUENCE</scope>
</reference>
<dbReference type="EMBL" id="LAZR01030308">
    <property type="protein sequence ID" value="KKL57001.1"/>
    <property type="molecule type" value="Genomic_DNA"/>
</dbReference>
<gene>
    <name evidence="1" type="ORF">LCGC14_2239750</name>
</gene>